<reference evidence="1 2" key="1">
    <citation type="submission" date="2020-02" db="EMBL/GenBank/DDBJ databases">
        <title>Draft genome sequence of Haematococcus lacustris strain NIES-144.</title>
        <authorList>
            <person name="Morimoto D."/>
            <person name="Nakagawa S."/>
            <person name="Yoshida T."/>
            <person name="Sawayama S."/>
        </authorList>
    </citation>
    <scope>NUCLEOTIDE SEQUENCE [LARGE SCALE GENOMIC DNA]</scope>
    <source>
        <strain evidence="1 2">NIES-144</strain>
    </source>
</reference>
<protein>
    <submittedName>
        <fullName evidence="1">Uncharacterized protein</fullName>
    </submittedName>
</protein>
<feature type="non-terminal residue" evidence="1">
    <location>
        <position position="1"/>
    </location>
</feature>
<organism evidence="1 2">
    <name type="scientific">Haematococcus lacustris</name>
    <name type="common">Green alga</name>
    <name type="synonym">Haematococcus pluvialis</name>
    <dbReference type="NCBI Taxonomy" id="44745"/>
    <lineage>
        <taxon>Eukaryota</taxon>
        <taxon>Viridiplantae</taxon>
        <taxon>Chlorophyta</taxon>
        <taxon>core chlorophytes</taxon>
        <taxon>Chlorophyceae</taxon>
        <taxon>CS clade</taxon>
        <taxon>Chlamydomonadales</taxon>
        <taxon>Haematococcaceae</taxon>
        <taxon>Haematococcus</taxon>
    </lineage>
</organism>
<comment type="caution">
    <text evidence="1">The sequence shown here is derived from an EMBL/GenBank/DDBJ whole genome shotgun (WGS) entry which is preliminary data.</text>
</comment>
<name>A0A6A0AL64_HAELA</name>
<keyword evidence="2" id="KW-1185">Reference proteome</keyword>
<dbReference type="Proteomes" id="UP000485058">
    <property type="component" value="Unassembled WGS sequence"/>
</dbReference>
<dbReference type="AlphaFoldDB" id="A0A6A0AL64"/>
<proteinExistence type="predicted"/>
<evidence type="ECO:0000313" key="1">
    <source>
        <dbReference type="EMBL" id="GFH33031.1"/>
    </source>
</evidence>
<sequence>MAQAAEAMAADLLAYRQAVKPHKATAGLRRQGTVRGRNLMGRASTRALGGDSAALLSRQHSMASTRRE</sequence>
<gene>
    <name evidence="1" type="ORF">HaLaN_32342</name>
</gene>
<dbReference type="EMBL" id="BLLF01007620">
    <property type="protein sequence ID" value="GFH33031.1"/>
    <property type="molecule type" value="Genomic_DNA"/>
</dbReference>
<feature type="non-terminal residue" evidence="1">
    <location>
        <position position="68"/>
    </location>
</feature>
<accession>A0A6A0AL64</accession>
<evidence type="ECO:0000313" key="2">
    <source>
        <dbReference type="Proteomes" id="UP000485058"/>
    </source>
</evidence>